<feature type="transmembrane region" description="Helical" evidence="2">
    <location>
        <begin position="12"/>
        <end position="36"/>
    </location>
</feature>
<sequence>MYIYMIQRTQQSGFSLIEVLIAFVILSITSLCAVGLQLETLRASQQAGFNTSAVALANELAEKIRSNDAQMKLSDGANLFSNISYDSRKDGALARPTMCYATSANCTPVELAKADIYEWLSSLKRELPAARAVVCRDASPFDGSKGALTWSCTPGGQAGFVIKIGWLSKKPTREVSDSDEAASPQIAIPVEPYAR</sequence>
<keyword evidence="2" id="KW-0812">Transmembrane</keyword>
<protein>
    <submittedName>
        <fullName evidence="4">Type IV pilus modification protein PilV</fullName>
    </submittedName>
</protein>
<comment type="caution">
    <text evidence="4">The sequence shown here is derived from an EMBL/GenBank/DDBJ whole genome shotgun (WGS) entry which is preliminary data.</text>
</comment>
<gene>
    <name evidence="4" type="primary">pilV</name>
    <name evidence="4" type="ORF">H8K32_18845</name>
</gene>
<accession>A0A923KMH3</accession>
<evidence type="ECO:0000256" key="2">
    <source>
        <dbReference type="SAM" id="Phobius"/>
    </source>
</evidence>
<dbReference type="AlphaFoldDB" id="A0A923KMH3"/>
<name>A0A923KMH3_9BURK</name>
<dbReference type="EMBL" id="JACOFV010000024">
    <property type="protein sequence ID" value="MBC3864165.1"/>
    <property type="molecule type" value="Genomic_DNA"/>
</dbReference>
<dbReference type="Pfam" id="PF22150">
    <property type="entry name" value="Tt1218-like"/>
    <property type="match status" value="1"/>
</dbReference>
<evidence type="ECO:0000256" key="1">
    <source>
        <dbReference type="SAM" id="MobiDB-lite"/>
    </source>
</evidence>
<reference evidence="4" key="1">
    <citation type="submission" date="2020-08" db="EMBL/GenBank/DDBJ databases">
        <title>Novel species isolated from subtropical streams in China.</title>
        <authorList>
            <person name="Lu H."/>
        </authorList>
    </citation>
    <scope>NUCLEOTIDE SEQUENCE</scope>
    <source>
        <strain evidence="4">KACC 12607</strain>
    </source>
</reference>
<proteinExistence type="predicted"/>
<organism evidence="4 5">
    <name type="scientific">Undibacterium jejuense</name>
    <dbReference type="NCBI Taxonomy" id="1344949"/>
    <lineage>
        <taxon>Bacteria</taxon>
        <taxon>Pseudomonadati</taxon>
        <taxon>Pseudomonadota</taxon>
        <taxon>Betaproteobacteria</taxon>
        <taxon>Burkholderiales</taxon>
        <taxon>Oxalobacteraceae</taxon>
        <taxon>Undibacterium</taxon>
    </lineage>
</organism>
<evidence type="ECO:0000259" key="3">
    <source>
        <dbReference type="Pfam" id="PF22150"/>
    </source>
</evidence>
<dbReference type="InterPro" id="IPR013362">
    <property type="entry name" value="Pilus_4_PilV"/>
</dbReference>
<evidence type="ECO:0000313" key="5">
    <source>
        <dbReference type="Proteomes" id="UP000634011"/>
    </source>
</evidence>
<keyword evidence="2" id="KW-1133">Transmembrane helix</keyword>
<keyword evidence="2" id="KW-0472">Membrane</keyword>
<dbReference type="InterPro" id="IPR012902">
    <property type="entry name" value="N_methyl_site"/>
</dbReference>
<dbReference type="InterPro" id="IPR054402">
    <property type="entry name" value="Tt1218-like_dom"/>
</dbReference>
<dbReference type="Pfam" id="PF07963">
    <property type="entry name" value="N_methyl"/>
    <property type="match status" value="1"/>
</dbReference>
<evidence type="ECO:0000313" key="4">
    <source>
        <dbReference type="EMBL" id="MBC3864165.1"/>
    </source>
</evidence>
<dbReference type="NCBIfam" id="TIGR02532">
    <property type="entry name" value="IV_pilin_GFxxxE"/>
    <property type="match status" value="1"/>
</dbReference>
<feature type="region of interest" description="Disordered" evidence="1">
    <location>
        <begin position="173"/>
        <end position="195"/>
    </location>
</feature>
<dbReference type="Proteomes" id="UP000634011">
    <property type="component" value="Unassembled WGS sequence"/>
</dbReference>
<keyword evidence="5" id="KW-1185">Reference proteome</keyword>
<dbReference type="NCBIfam" id="TIGR02523">
    <property type="entry name" value="type_IV_pilV"/>
    <property type="match status" value="1"/>
</dbReference>
<feature type="domain" description="Type IV pilin Tt1218-like" evidence="3">
    <location>
        <begin position="36"/>
        <end position="116"/>
    </location>
</feature>